<dbReference type="Gene3D" id="3.40.1310.20">
    <property type="match status" value="1"/>
</dbReference>
<evidence type="ECO:0000256" key="4">
    <source>
        <dbReference type="ARBA" id="ARBA00022679"/>
    </source>
</evidence>
<dbReference type="InterPro" id="IPR049912">
    <property type="entry name" value="CRESS_DNA_REP"/>
</dbReference>
<evidence type="ECO:0000313" key="15">
    <source>
        <dbReference type="EMBL" id="QTE03377.1"/>
    </source>
</evidence>
<dbReference type="Pfam" id="PF00799">
    <property type="entry name" value="Gemini_AL1"/>
    <property type="match status" value="1"/>
</dbReference>
<keyword evidence="4" id="KW-0808">Transferase</keyword>
<reference evidence="15" key="1">
    <citation type="submission" date="2020-10" db="EMBL/GenBank/DDBJ databases">
        <title>CRESS DNA virus dark matter in the feces of wild birds.</title>
        <authorList>
            <person name="Yang S."/>
            <person name="Zhang W."/>
        </authorList>
    </citation>
    <scope>NUCLEOTIDE SEQUENCE</scope>
    <source>
        <strain evidence="15">Cra70cre19</strain>
    </source>
</reference>
<keyword evidence="13" id="KW-0238">DNA-binding</keyword>
<evidence type="ECO:0000256" key="2">
    <source>
        <dbReference type="ARBA" id="ARBA00014531"/>
    </source>
</evidence>
<dbReference type="GO" id="GO:0006260">
    <property type="term" value="P:DNA replication"/>
    <property type="evidence" value="ECO:0007669"/>
    <property type="project" value="UniProtKB-KW"/>
</dbReference>
<keyword evidence="11" id="KW-0378">Hydrolase</keyword>
<evidence type="ECO:0000256" key="13">
    <source>
        <dbReference type="ARBA" id="ARBA00023125"/>
    </source>
</evidence>
<evidence type="ECO:0000256" key="6">
    <source>
        <dbReference type="ARBA" id="ARBA00022705"/>
    </source>
</evidence>
<keyword evidence="3" id="KW-1048">Host nucleus</keyword>
<dbReference type="GO" id="GO:0016779">
    <property type="term" value="F:nucleotidyltransferase activity"/>
    <property type="evidence" value="ECO:0007669"/>
    <property type="project" value="UniProtKB-KW"/>
</dbReference>
<dbReference type="GO" id="GO:0004519">
    <property type="term" value="F:endonuclease activity"/>
    <property type="evidence" value="ECO:0007669"/>
    <property type="project" value="UniProtKB-KW"/>
</dbReference>
<keyword evidence="9" id="KW-0547">Nucleotide-binding</keyword>
<evidence type="ECO:0000256" key="10">
    <source>
        <dbReference type="ARBA" id="ARBA00022759"/>
    </source>
</evidence>
<evidence type="ECO:0000256" key="8">
    <source>
        <dbReference type="ARBA" id="ARBA00022723"/>
    </source>
</evidence>
<dbReference type="InterPro" id="IPR001301">
    <property type="entry name" value="Gemini_AL1_CLV"/>
</dbReference>
<dbReference type="GO" id="GO:0042025">
    <property type="term" value="C:host cell nucleus"/>
    <property type="evidence" value="ECO:0007669"/>
    <property type="project" value="UniProtKB-SubCell"/>
</dbReference>
<keyword evidence="10" id="KW-0255">Endonuclease</keyword>
<dbReference type="PRINTS" id="PR00228">
    <property type="entry name" value="GEMCOATCLVL1"/>
</dbReference>
<evidence type="ECO:0000259" key="14">
    <source>
        <dbReference type="PROSITE" id="PS52020"/>
    </source>
</evidence>
<dbReference type="InterPro" id="IPR027417">
    <property type="entry name" value="P-loop_NTPase"/>
</dbReference>
<evidence type="ECO:0000256" key="5">
    <source>
        <dbReference type="ARBA" id="ARBA00022695"/>
    </source>
</evidence>
<evidence type="ECO:0000256" key="9">
    <source>
        <dbReference type="ARBA" id="ARBA00022741"/>
    </source>
</evidence>
<keyword evidence="8" id="KW-0479">Metal-binding</keyword>
<name>A0A8A4XB87_9VIRU</name>
<keyword evidence="12" id="KW-0190">Covalent protein-DNA linkage</keyword>
<dbReference type="PROSITE" id="PS52020">
    <property type="entry name" value="CRESS_DNA_REP"/>
    <property type="match status" value="1"/>
</dbReference>
<keyword evidence="5" id="KW-0548">Nucleotidyltransferase</keyword>
<dbReference type="GO" id="GO:0000166">
    <property type="term" value="F:nucleotide binding"/>
    <property type="evidence" value="ECO:0007669"/>
    <property type="project" value="UniProtKB-KW"/>
</dbReference>
<dbReference type="GO" id="GO:0016787">
    <property type="term" value="F:hydrolase activity"/>
    <property type="evidence" value="ECO:0007669"/>
    <property type="project" value="UniProtKB-KW"/>
</dbReference>
<proteinExistence type="predicted"/>
<comment type="subcellular location">
    <subcellularLocation>
        <location evidence="1">Host nucleus</location>
    </subcellularLocation>
</comment>
<evidence type="ECO:0000256" key="12">
    <source>
        <dbReference type="ARBA" id="ARBA00023124"/>
    </source>
</evidence>
<organism evidence="15">
    <name type="scientific">Grus japonensis CRESS-DNA-virus sp</name>
    <dbReference type="NCBI Taxonomy" id="2815045"/>
    <lineage>
        <taxon>Viruses</taxon>
        <taxon>Monodnaviria</taxon>
        <taxon>Shotokuvirae</taxon>
        <taxon>Cressdnaviricota</taxon>
    </lineage>
</organism>
<dbReference type="GO" id="GO:0005198">
    <property type="term" value="F:structural molecule activity"/>
    <property type="evidence" value="ECO:0007669"/>
    <property type="project" value="InterPro"/>
</dbReference>
<keyword evidence="6" id="KW-0235">DNA replication</keyword>
<dbReference type="EMBL" id="MW182762">
    <property type="protein sequence ID" value="QTE03377.1"/>
    <property type="molecule type" value="Genomic_DNA"/>
</dbReference>
<sequence>MAFHLQGRTFFLTYPQCNLTCDELEEALRAIRPYQRAVVVREPHADGNPHLHCAIEYPKRFGTRNARYWDVNGHHPNVQRVRSWGACVNYCRKDGGDQTRYYGCTAEDAVEPSTPQGETFDAITECENTSTALEWYSKASQNSLSFAYAECFWRLIHGRQAPTYTDNEVGGVICFQLDVRKWHPANRTICILGPSGCGKTSWALRECPTPFLLVTDIDDLGDYDPTVHKALVFDEIRCTGDEYGKGRWPLTSQIKLTTWDTPVSIRIRYKVAHIPAHVPKIFTCCDTYPFTRDQQIMRRVTFINLYPEDDTHRWV</sequence>
<protein>
    <recommendedName>
        <fullName evidence="2">Replication-associated protein</fullName>
    </recommendedName>
</protein>
<dbReference type="GO" id="GO:0003677">
    <property type="term" value="F:DNA binding"/>
    <property type="evidence" value="ECO:0007669"/>
    <property type="project" value="UniProtKB-KW"/>
</dbReference>
<feature type="domain" description="CRESS-DNA virus Rep endonuclease" evidence="14">
    <location>
        <begin position="4"/>
        <end position="105"/>
    </location>
</feature>
<evidence type="ECO:0000256" key="7">
    <source>
        <dbReference type="ARBA" id="ARBA00022722"/>
    </source>
</evidence>
<evidence type="ECO:0000256" key="1">
    <source>
        <dbReference type="ARBA" id="ARBA00004147"/>
    </source>
</evidence>
<evidence type="ECO:0000256" key="11">
    <source>
        <dbReference type="ARBA" id="ARBA00022801"/>
    </source>
</evidence>
<keyword evidence="7" id="KW-0540">Nuclease</keyword>
<dbReference type="SUPFAM" id="SSF52540">
    <property type="entry name" value="P-loop containing nucleoside triphosphate hydrolases"/>
    <property type="match status" value="1"/>
</dbReference>
<dbReference type="GO" id="GO:0046872">
    <property type="term" value="F:metal ion binding"/>
    <property type="evidence" value="ECO:0007669"/>
    <property type="project" value="UniProtKB-KW"/>
</dbReference>
<accession>A0A8A4XB87</accession>
<dbReference type="SUPFAM" id="SSF55464">
    <property type="entry name" value="Origin of replication-binding domain, RBD-like"/>
    <property type="match status" value="1"/>
</dbReference>
<evidence type="ECO:0000256" key="3">
    <source>
        <dbReference type="ARBA" id="ARBA00022562"/>
    </source>
</evidence>